<dbReference type="GO" id="GO:0000460">
    <property type="term" value="P:maturation of 5.8S rRNA"/>
    <property type="evidence" value="ECO:0007669"/>
    <property type="project" value="TreeGrafter"/>
</dbReference>
<reference evidence="8" key="1">
    <citation type="submission" date="2017-02" db="UniProtKB">
        <authorList>
            <consortium name="WormBaseParasite"/>
        </authorList>
    </citation>
    <scope>IDENTIFICATION</scope>
</reference>
<keyword evidence="2" id="KW-0378">Hydrolase</keyword>
<dbReference type="InterPro" id="IPR025696">
    <property type="entry name" value="Beta-barrel_MTR4"/>
</dbReference>
<feature type="domain" description="Exosome RNA helicase MTR4-like beta-barrel" evidence="5">
    <location>
        <begin position="326"/>
        <end position="383"/>
    </location>
</feature>
<dbReference type="SUPFAM" id="SSF52540">
    <property type="entry name" value="P-loop containing nucleoside triphosphate hydrolases"/>
    <property type="match status" value="1"/>
</dbReference>
<dbReference type="PANTHER" id="PTHR12131">
    <property type="entry name" value="ATP-DEPENDENT RNA AND DNA HELICASE"/>
    <property type="match status" value="1"/>
</dbReference>
<evidence type="ECO:0000256" key="4">
    <source>
        <dbReference type="ARBA" id="ARBA00022840"/>
    </source>
</evidence>
<keyword evidence="1" id="KW-0547">Nucleotide-binding</keyword>
<evidence type="ECO:0000313" key="6">
    <source>
        <dbReference type="EMBL" id="VDM62001.1"/>
    </source>
</evidence>
<keyword evidence="4" id="KW-0067">ATP-binding</keyword>
<keyword evidence="7" id="KW-1185">Reference proteome</keyword>
<dbReference type="Gene3D" id="1.20.1500.20">
    <property type="match status" value="1"/>
</dbReference>
<organism evidence="8">
    <name type="scientific">Angiostrongylus costaricensis</name>
    <name type="common">Nematode worm</name>
    <dbReference type="NCBI Taxonomy" id="334426"/>
    <lineage>
        <taxon>Eukaryota</taxon>
        <taxon>Metazoa</taxon>
        <taxon>Ecdysozoa</taxon>
        <taxon>Nematoda</taxon>
        <taxon>Chromadorea</taxon>
        <taxon>Rhabditida</taxon>
        <taxon>Rhabditina</taxon>
        <taxon>Rhabditomorpha</taxon>
        <taxon>Strongyloidea</taxon>
        <taxon>Metastrongylidae</taxon>
        <taxon>Angiostrongylus</taxon>
    </lineage>
</organism>
<evidence type="ECO:0000256" key="2">
    <source>
        <dbReference type="ARBA" id="ARBA00022801"/>
    </source>
</evidence>
<evidence type="ECO:0000259" key="5">
    <source>
        <dbReference type="Pfam" id="PF13234"/>
    </source>
</evidence>
<evidence type="ECO:0000313" key="7">
    <source>
        <dbReference type="Proteomes" id="UP000267027"/>
    </source>
</evidence>
<dbReference type="WBParaSite" id="ACOC_0001041501-mRNA-1">
    <property type="protein sequence ID" value="ACOC_0001041501-mRNA-1"/>
    <property type="gene ID" value="ACOC_0001041501"/>
</dbReference>
<gene>
    <name evidence="6" type="ORF">ACOC_LOCUS10416</name>
</gene>
<dbReference type="GO" id="GO:0016787">
    <property type="term" value="F:hydrolase activity"/>
    <property type="evidence" value="ECO:0007669"/>
    <property type="project" value="UniProtKB-KW"/>
</dbReference>
<evidence type="ECO:0000256" key="3">
    <source>
        <dbReference type="ARBA" id="ARBA00022806"/>
    </source>
</evidence>
<reference evidence="6 7" key="2">
    <citation type="submission" date="2018-11" db="EMBL/GenBank/DDBJ databases">
        <authorList>
            <consortium name="Pathogen Informatics"/>
        </authorList>
    </citation>
    <scope>NUCLEOTIDE SEQUENCE [LARGE SCALE GENOMIC DNA]</scope>
    <source>
        <strain evidence="6 7">Costa Rica</strain>
    </source>
</reference>
<dbReference type="AlphaFoldDB" id="A0A0R3PWB0"/>
<dbReference type="OrthoDB" id="64767at2759"/>
<name>A0A0R3PWB0_ANGCS</name>
<dbReference type="STRING" id="334426.A0A0R3PWB0"/>
<dbReference type="EMBL" id="UYYA01004467">
    <property type="protein sequence ID" value="VDM62001.1"/>
    <property type="molecule type" value="Genomic_DNA"/>
</dbReference>
<dbReference type="PANTHER" id="PTHR12131:SF7">
    <property type="entry name" value="EXOSOME RNA HELICASE MTR4"/>
    <property type="match status" value="1"/>
</dbReference>
<sequence>MSQEKVAHFRTWNCLGGIYHFPARQQRLCWLQRHLVHVVYTDYRPAPLQRLIFSVEGKGLYEGQFLEDNFTEAMSGLEALGDKTEGGVQRGRKGGMKRIDHFYVLKQFKDLCFITVIWIFGKEPSIFYLDEEKKLVREICSSAVNLLKDDDKKILQIGQVLGFCLAAFRLFFSDLCPFLDVLNILPLIFYGFGVHHSGLMPILKEAVEILFGEGLLKTLLATETFSMNLNMPARTVLFTSAAHFKWKESIHSLFWSGLSINFRTSTLFQNYNEVLQTSEKTIKKTMHMPKYFVPFFHVGRTLHIVVGNRDFGWAVFVNFHKKIDIDDSMQMVLKSRFHNNIPLLDPIKVMHISRPSLIHTVENVAEFEERSKENPLRKMKNFNDIRMQ</sequence>
<dbReference type="Gene3D" id="3.40.50.300">
    <property type="entry name" value="P-loop containing nucleotide triphosphate hydrolases"/>
    <property type="match status" value="1"/>
</dbReference>
<dbReference type="GO" id="GO:0004386">
    <property type="term" value="F:helicase activity"/>
    <property type="evidence" value="ECO:0007669"/>
    <property type="project" value="UniProtKB-KW"/>
</dbReference>
<accession>A0A0R3PWB0</accession>
<dbReference type="InterPro" id="IPR050699">
    <property type="entry name" value="RNA-DNA_Helicase"/>
</dbReference>
<dbReference type="GO" id="GO:0005634">
    <property type="term" value="C:nucleus"/>
    <property type="evidence" value="ECO:0007669"/>
    <property type="project" value="TreeGrafter"/>
</dbReference>
<evidence type="ECO:0000313" key="8">
    <source>
        <dbReference type="WBParaSite" id="ACOC_0001041501-mRNA-1"/>
    </source>
</evidence>
<dbReference type="InterPro" id="IPR027417">
    <property type="entry name" value="P-loop_NTPase"/>
</dbReference>
<dbReference type="Pfam" id="PF13234">
    <property type="entry name" value="MTR4_beta-barrel"/>
    <property type="match status" value="1"/>
</dbReference>
<protein>
    <submittedName>
        <fullName evidence="8">rRNA-processing arch domain-containing protein</fullName>
    </submittedName>
</protein>
<keyword evidence="3" id="KW-0347">Helicase</keyword>
<proteinExistence type="predicted"/>
<dbReference type="GO" id="GO:0005524">
    <property type="term" value="F:ATP binding"/>
    <property type="evidence" value="ECO:0007669"/>
    <property type="project" value="UniProtKB-KW"/>
</dbReference>
<evidence type="ECO:0000256" key="1">
    <source>
        <dbReference type="ARBA" id="ARBA00022741"/>
    </source>
</evidence>
<dbReference type="Proteomes" id="UP000267027">
    <property type="component" value="Unassembled WGS sequence"/>
</dbReference>